<comment type="caution">
    <text evidence="2">The sequence shown here is derived from an EMBL/GenBank/DDBJ whole genome shotgun (WGS) entry which is preliminary data.</text>
</comment>
<evidence type="ECO:0000313" key="2">
    <source>
        <dbReference type="EMBL" id="CAE7130282.1"/>
    </source>
</evidence>
<dbReference type="AlphaFoldDB" id="A0A8H3DVW2"/>
<feature type="compositionally biased region" description="Polar residues" evidence="1">
    <location>
        <begin position="80"/>
        <end position="92"/>
    </location>
</feature>
<feature type="region of interest" description="Disordered" evidence="1">
    <location>
        <begin position="73"/>
        <end position="92"/>
    </location>
</feature>
<evidence type="ECO:0000313" key="3">
    <source>
        <dbReference type="Proteomes" id="UP000663827"/>
    </source>
</evidence>
<dbReference type="Proteomes" id="UP000663827">
    <property type="component" value="Unassembled WGS sequence"/>
</dbReference>
<dbReference type="EMBL" id="CAJNJQ010001277">
    <property type="protein sequence ID" value="CAE7130282.1"/>
    <property type="molecule type" value="Genomic_DNA"/>
</dbReference>
<protein>
    <submittedName>
        <fullName evidence="2">Uncharacterized protein</fullName>
    </submittedName>
</protein>
<evidence type="ECO:0000256" key="1">
    <source>
        <dbReference type="SAM" id="MobiDB-lite"/>
    </source>
</evidence>
<accession>A0A8H3DVW2</accession>
<name>A0A8H3DVW2_9AGAM</name>
<reference evidence="2" key="1">
    <citation type="submission" date="2021-01" db="EMBL/GenBank/DDBJ databases">
        <authorList>
            <person name="Kaushik A."/>
        </authorList>
    </citation>
    <scope>NUCLEOTIDE SEQUENCE</scope>
    <source>
        <strain evidence="2">AG5</strain>
    </source>
</reference>
<sequence length="92" mass="10296">METSSIRHNLWGIDVEASCHVSSVIQTPPLDLQLFILLSVNRTFVYADVRLAGLLTEFEEQAIHMLGLAAGNGSLHRSRTSQWTSSQKRWDG</sequence>
<proteinExistence type="predicted"/>
<gene>
    <name evidence="2" type="ORF">RDB_LOCUS63487</name>
</gene>
<organism evidence="2 3">
    <name type="scientific">Rhizoctonia solani</name>
    <dbReference type="NCBI Taxonomy" id="456999"/>
    <lineage>
        <taxon>Eukaryota</taxon>
        <taxon>Fungi</taxon>
        <taxon>Dikarya</taxon>
        <taxon>Basidiomycota</taxon>
        <taxon>Agaricomycotina</taxon>
        <taxon>Agaricomycetes</taxon>
        <taxon>Cantharellales</taxon>
        <taxon>Ceratobasidiaceae</taxon>
        <taxon>Rhizoctonia</taxon>
    </lineage>
</organism>